<reference evidence="1" key="2">
    <citation type="submission" date="2021-04" db="EMBL/GenBank/DDBJ databases">
        <authorList>
            <person name="Gilroy R."/>
        </authorList>
    </citation>
    <scope>NUCLEOTIDE SEQUENCE</scope>
    <source>
        <strain evidence="1">ChiGjej4B4-12881</strain>
    </source>
</reference>
<accession>A0A9D1W396</accession>
<sequence length="96" mass="9930">GSTDVGDVSYLTPTAQFTSTVAVPGTGAHTWQFAAQVGTSIGDKASVAIARAIAYASTMVYEDPSLAEQAKKELLDETHGQYISPIPDGVKPGEGM</sequence>
<organism evidence="1 2">
    <name type="scientific">Candidatus Lachnoclostridium stercoripullorum</name>
    <dbReference type="NCBI Taxonomy" id="2838635"/>
    <lineage>
        <taxon>Bacteria</taxon>
        <taxon>Bacillati</taxon>
        <taxon>Bacillota</taxon>
        <taxon>Clostridia</taxon>
        <taxon>Lachnospirales</taxon>
        <taxon>Lachnospiraceae</taxon>
    </lineage>
</organism>
<protein>
    <submittedName>
        <fullName evidence="1">Amidohydrolase</fullName>
    </submittedName>
</protein>
<gene>
    <name evidence="1" type="ORF">IAA28_02665</name>
</gene>
<dbReference type="Gene3D" id="3.40.630.10">
    <property type="entry name" value="Zn peptidases"/>
    <property type="match status" value="1"/>
</dbReference>
<evidence type="ECO:0000313" key="1">
    <source>
        <dbReference type="EMBL" id="HIX51691.1"/>
    </source>
</evidence>
<dbReference type="EMBL" id="DXEU01000049">
    <property type="protein sequence ID" value="HIX51691.1"/>
    <property type="molecule type" value="Genomic_DNA"/>
</dbReference>
<comment type="caution">
    <text evidence="1">The sequence shown here is derived from an EMBL/GenBank/DDBJ whole genome shotgun (WGS) entry which is preliminary data.</text>
</comment>
<dbReference type="Proteomes" id="UP000886780">
    <property type="component" value="Unassembled WGS sequence"/>
</dbReference>
<reference evidence="1" key="1">
    <citation type="journal article" date="2021" name="PeerJ">
        <title>Extensive microbial diversity within the chicken gut microbiome revealed by metagenomics and culture.</title>
        <authorList>
            <person name="Gilroy R."/>
            <person name="Ravi A."/>
            <person name="Getino M."/>
            <person name="Pursley I."/>
            <person name="Horton D.L."/>
            <person name="Alikhan N.F."/>
            <person name="Baker D."/>
            <person name="Gharbi K."/>
            <person name="Hall N."/>
            <person name="Watson M."/>
            <person name="Adriaenssens E.M."/>
            <person name="Foster-Nyarko E."/>
            <person name="Jarju S."/>
            <person name="Secka A."/>
            <person name="Antonio M."/>
            <person name="Oren A."/>
            <person name="Chaudhuri R.R."/>
            <person name="La Ragione R."/>
            <person name="Hildebrand F."/>
            <person name="Pallen M.J."/>
        </authorList>
    </citation>
    <scope>NUCLEOTIDE SEQUENCE</scope>
    <source>
        <strain evidence="1">ChiGjej4B4-12881</strain>
    </source>
</reference>
<dbReference type="AlphaFoldDB" id="A0A9D1W396"/>
<evidence type="ECO:0000313" key="2">
    <source>
        <dbReference type="Proteomes" id="UP000886780"/>
    </source>
</evidence>
<name>A0A9D1W396_9FIRM</name>
<proteinExistence type="predicted"/>
<feature type="non-terminal residue" evidence="1">
    <location>
        <position position="1"/>
    </location>
</feature>